<feature type="chain" id="PRO_5035266707" evidence="2">
    <location>
        <begin position="24"/>
        <end position="447"/>
    </location>
</feature>
<feature type="region of interest" description="Disordered" evidence="1">
    <location>
        <begin position="118"/>
        <end position="150"/>
    </location>
</feature>
<evidence type="ECO:0000256" key="2">
    <source>
        <dbReference type="SAM" id="SignalP"/>
    </source>
</evidence>
<evidence type="ECO:0000256" key="1">
    <source>
        <dbReference type="SAM" id="MobiDB-lite"/>
    </source>
</evidence>
<organism evidence="3 4">
    <name type="scientific">Daphnia galeata</name>
    <dbReference type="NCBI Taxonomy" id="27404"/>
    <lineage>
        <taxon>Eukaryota</taxon>
        <taxon>Metazoa</taxon>
        <taxon>Ecdysozoa</taxon>
        <taxon>Arthropoda</taxon>
        <taxon>Crustacea</taxon>
        <taxon>Branchiopoda</taxon>
        <taxon>Diplostraca</taxon>
        <taxon>Cladocera</taxon>
        <taxon>Anomopoda</taxon>
        <taxon>Daphniidae</taxon>
        <taxon>Daphnia</taxon>
    </lineage>
</organism>
<comment type="caution">
    <text evidence="3">The sequence shown here is derived from an EMBL/GenBank/DDBJ whole genome shotgun (WGS) entry which is preliminary data.</text>
</comment>
<evidence type="ECO:0000313" key="3">
    <source>
        <dbReference type="EMBL" id="CAH0100229.1"/>
    </source>
</evidence>
<dbReference type="Proteomes" id="UP000789390">
    <property type="component" value="Unassembled WGS sequence"/>
</dbReference>
<name>A0A8J2WDC7_9CRUS</name>
<feature type="signal peptide" evidence="2">
    <location>
        <begin position="1"/>
        <end position="23"/>
    </location>
</feature>
<evidence type="ECO:0000313" key="4">
    <source>
        <dbReference type="Proteomes" id="UP000789390"/>
    </source>
</evidence>
<reference evidence="3" key="1">
    <citation type="submission" date="2021-11" db="EMBL/GenBank/DDBJ databases">
        <authorList>
            <person name="Schell T."/>
        </authorList>
    </citation>
    <scope>NUCLEOTIDE SEQUENCE</scope>
    <source>
        <strain evidence="3">M5</strain>
    </source>
</reference>
<proteinExistence type="predicted"/>
<dbReference type="EMBL" id="CAKKLH010000035">
    <property type="protein sequence ID" value="CAH0100229.1"/>
    <property type="molecule type" value="Genomic_DNA"/>
</dbReference>
<sequence length="447" mass="49312">MRTRGIVKFLAAFLLIIPPAVIGDGFKDYQLKLAGYGIGEFRVLKWLNKMIRLDRATDPPVSQFPPIKVQEPFQIQHSPIIIENQPPFIPSPPNSPPEPNNIQTAQQITEAPQVATVNHPLPQLPNHDSSSKSSSADSTETPAEATPSVSSHSYKDYLYMKWFHGSPKATYFSENPVPDKLVSVIDSKTEQVSISAAPVKIENDDSTGHHHLAAEDQHSGLSSFISDSILYRMFNKIKQMAVPKIQKEDIGPLKFYDEPPKPQSFPIPPKIVVFSQPYNPPLSGPNQTDSAQLLDTHLANHLSAPAYNDPANSKSPIQQEEPAQIAYEFDTPLSDQEKATTFNPPRLDYGLSGVAQETAIILPELAYDLPIPADNQPAEPASFSVPDINDSQQPQTTINAAERIYVPLKTAYSPNKRLTIENSSEQLDEPDNSALLLAFKPQVPTYA</sequence>
<gene>
    <name evidence="3" type="ORF">DGAL_LOCUS2451</name>
</gene>
<accession>A0A8J2WDC7</accession>
<protein>
    <submittedName>
        <fullName evidence="3">Uncharacterized protein</fullName>
    </submittedName>
</protein>
<dbReference type="AlphaFoldDB" id="A0A8J2WDC7"/>
<dbReference type="OrthoDB" id="6358231at2759"/>
<keyword evidence="4" id="KW-1185">Reference proteome</keyword>
<keyword evidence="2" id="KW-0732">Signal</keyword>